<evidence type="ECO:0000259" key="4">
    <source>
        <dbReference type="PROSITE" id="PS50977"/>
    </source>
</evidence>
<dbReference type="Pfam" id="PF00440">
    <property type="entry name" value="TetR_N"/>
    <property type="match status" value="1"/>
</dbReference>
<dbReference type="InterPro" id="IPR009057">
    <property type="entry name" value="Homeodomain-like_sf"/>
</dbReference>
<keyword evidence="2 3" id="KW-0238">DNA-binding</keyword>
<protein>
    <recommendedName>
        <fullName evidence="4">HTH tetR-type domain-containing protein</fullName>
    </recommendedName>
</protein>
<feature type="DNA-binding region" description="H-T-H motif" evidence="3">
    <location>
        <begin position="32"/>
        <end position="51"/>
    </location>
</feature>
<dbReference type="PROSITE" id="PS50977">
    <property type="entry name" value="HTH_TETR_2"/>
    <property type="match status" value="1"/>
</dbReference>
<evidence type="ECO:0000256" key="3">
    <source>
        <dbReference type="PROSITE-ProRule" id="PRU00335"/>
    </source>
</evidence>
<dbReference type="EMBL" id="LGCI01000005">
    <property type="protein sequence ID" value="KOY83420.1"/>
    <property type="molecule type" value="Genomic_DNA"/>
</dbReference>
<dbReference type="PRINTS" id="PR00455">
    <property type="entry name" value="HTHTETR"/>
</dbReference>
<evidence type="ECO:0000313" key="5">
    <source>
        <dbReference type="EMBL" id="KOY83420.1"/>
    </source>
</evidence>
<evidence type="ECO:0000313" key="6">
    <source>
        <dbReference type="Proteomes" id="UP000037977"/>
    </source>
</evidence>
<dbReference type="PANTHER" id="PTHR43479">
    <property type="entry name" value="ACREF/ENVCD OPERON REPRESSOR-RELATED"/>
    <property type="match status" value="1"/>
</dbReference>
<dbReference type="PANTHER" id="PTHR43479:SF11">
    <property type="entry name" value="ACREF_ENVCD OPERON REPRESSOR-RELATED"/>
    <property type="match status" value="1"/>
</dbReference>
<proteinExistence type="predicted"/>
<accession>A0A0M9DMI8</accession>
<dbReference type="GO" id="GO:0003677">
    <property type="term" value="F:DNA binding"/>
    <property type="evidence" value="ECO:0007669"/>
    <property type="project" value="UniProtKB-UniRule"/>
</dbReference>
<dbReference type="PATRIC" id="fig|33935.3.peg.1324"/>
<dbReference type="InterPro" id="IPR050624">
    <property type="entry name" value="HTH-type_Tx_Regulator"/>
</dbReference>
<gene>
    <name evidence="5" type="ORF">ADM90_09160</name>
</gene>
<dbReference type="AlphaFoldDB" id="A0A0M9DMI8"/>
<dbReference type="OrthoDB" id="9815924at2"/>
<evidence type="ECO:0000256" key="1">
    <source>
        <dbReference type="ARBA" id="ARBA00022491"/>
    </source>
</evidence>
<comment type="caution">
    <text evidence="5">The sequence shown here is derived from an EMBL/GenBank/DDBJ whole genome shotgun (WGS) entry which is preliminary data.</text>
</comment>
<dbReference type="InterPro" id="IPR001647">
    <property type="entry name" value="HTH_TetR"/>
</dbReference>
<dbReference type="RefSeq" id="WP_053994663.1">
    <property type="nucleotide sequence ID" value="NZ_CP065643.1"/>
</dbReference>
<dbReference type="Proteomes" id="UP000037977">
    <property type="component" value="Unassembled WGS sequence"/>
</dbReference>
<name>A0A0M9DMI8_9BACI</name>
<keyword evidence="1" id="KW-0678">Repressor</keyword>
<sequence>MARKKVEDELTKEMIVEEADRQFLQQEFQQVSMRAIAKALGCSHGAIYYHFQNKSDLFHAVIEKYFAVLNHYLDEALQENGLEGTKRVLLKYMEFGLNFQSQYELMFAKRDDFFDPLLQQAPNASYEKFSATLQALHSHQLKPIDIYATFMALHGFVLNHKGRVKHYEEAQQAAQNYCDYLVRALVY</sequence>
<organism evidence="5 6">
    <name type="scientific">Lysinibacillus macroides</name>
    <dbReference type="NCBI Taxonomy" id="33935"/>
    <lineage>
        <taxon>Bacteria</taxon>
        <taxon>Bacillati</taxon>
        <taxon>Bacillota</taxon>
        <taxon>Bacilli</taxon>
        <taxon>Bacillales</taxon>
        <taxon>Bacillaceae</taxon>
        <taxon>Lysinibacillus</taxon>
    </lineage>
</organism>
<evidence type="ECO:0000256" key="2">
    <source>
        <dbReference type="ARBA" id="ARBA00023125"/>
    </source>
</evidence>
<dbReference type="SUPFAM" id="SSF46689">
    <property type="entry name" value="Homeodomain-like"/>
    <property type="match status" value="1"/>
</dbReference>
<reference evidence="5 6" key="1">
    <citation type="submission" date="2015-07" db="EMBL/GenBank/DDBJ databases">
        <title>Genome sequencing project for genomic taxonomy and phylogenomics of Bacillus-like bacteria.</title>
        <authorList>
            <person name="Liu B."/>
            <person name="Wang J."/>
            <person name="Zhu Y."/>
            <person name="Liu G."/>
            <person name="Chen Q."/>
            <person name="Chen Z."/>
            <person name="Che J."/>
            <person name="Ge C."/>
            <person name="Shi H."/>
            <person name="Pan Z."/>
            <person name="Liu X."/>
        </authorList>
    </citation>
    <scope>NUCLEOTIDE SEQUENCE [LARGE SCALE GENOMIC DNA]</scope>
    <source>
        <strain evidence="5 6">DSM 54</strain>
    </source>
</reference>
<dbReference type="Gene3D" id="1.10.357.10">
    <property type="entry name" value="Tetracycline Repressor, domain 2"/>
    <property type="match status" value="1"/>
</dbReference>
<keyword evidence="6" id="KW-1185">Reference proteome</keyword>
<feature type="domain" description="HTH tetR-type" evidence="4">
    <location>
        <begin position="9"/>
        <end position="69"/>
    </location>
</feature>